<dbReference type="Proteomes" id="UP000184543">
    <property type="component" value="Unassembled WGS sequence"/>
</dbReference>
<name>A0A1M6EKN6_9FLAO</name>
<proteinExistence type="predicted"/>
<dbReference type="AlphaFoldDB" id="A0A1M6EKN6"/>
<accession>A0A1M6EKN6</accession>
<dbReference type="RefSeq" id="WP_072990126.1">
    <property type="nucleotide sequence ID" value="NZ_FQYU01000002.1"/>
</dbReference>
<dbReference type="OrthoDB" id="9818579at2"/>
<dbReference type="STRING" id="192903.SAMN04488513_10292"/>
<reference evidence="2" key="1">
    <citation type="submission" date="2016-11" db="EMBL/GenBank/DDBJ databases">
        <authorList>
            <person name="Varghese N."/>
            <person name="Submissions S."/>
        </authorList>
    </citation>
    <scope>NUCLEOTIDE SEQUENCE [LARGE SCALE GENOMIC DNA]</scope>
    <source>
        <strain evidence="2">DSM 19858</strain>
    </source>
</reference>
<protein>
    <submittedName>
        <fullName evidence="1">Uncharacterized protein</fullName>
    </submittedName>
</protein>
<evidence type="ECO:0000313" key="1">
    <source>
        <dbReference type="EMBL" id="SHI86072.1"/>
    </source>
</evidence>
<keyword evidence="2" id="KW-1185">Reference proteome</keyword>
<dbReference type="EMBL" id="FQYU01000002">
    <property type="protein sequence ID" value="SHI86072.1"/>
    <property type="molecule type" value="Genomic_DNA"/>
</dbReference>
<evidence type="ECO:0000313" key="2">
    <source>
        <dbReference type="Proteomes" id="UP000184543"/>
    </source>
</evidence>
<sequence>MNLKEQSLNTLTRICEVLFKSHFNPELKDELEAVFYHRKKVDFEKLYPEKKLTPQDRITLFIIDKLDELELIYVNDYCFDMYDALDIYKFFHHIEVPYDHTNEELETDEVASYNFLNGLFEKHQQKVLIIDIDGDNLVFLPVAFNDLKELQKLCLNNSYFKVSDTIADPSIPIKDAFELLPLLYEKKRPETPVCFTDRSINSKNFFKILNSDLLQDRTTYWLYNNLEEYVEILREKKDEHRNILKRLFGKKTQNYLIAINNPDEECSFLWNDSAPEQLYIHYKSKLLNTRDYFLNNSTNDTLLLKPDDPLQKLWERTLTSIENTMFYFPQIDYKKLRQIVSDMRFSSSSYDDEHPFPAKPFVYHVRHINQENLKQEILPMLGIKVGLDMFYYKSYQKDYLVYFSKENEEMELILGNQPERYFWSVHLFNELYNGLYPDNSL</sequence>
<organism evidence="1 2">
    <name type="scientific">Pseudozobellia thermophila</name>
    <dbReference type="NCBI Taxonomy" id="192903"/>
    <lineage>
        <taxon>Bacteria</taxon>
        <taxon>Pseudomonadati</taxon>
        <taxon>Bacteroidota</taxon>
        <taxon>Flavobacteriia</taxon>
        <taxon>Flavobacteriales</taxon>
        <taxon>Flavobacteriaceae</taxon>
        <taxon>Pseudozobellia</taxon>
    </lineage>
</organism>
<gene>
    <name evidence="1" type="ORF">SAMN04488513_10292</name>
</gene>